<reference evidence="2" key="1">
    <citation type="journal article" date="2013" name="Genetics">
        <title>The draft genome and transcriptome of Panagrellus redivivus are shaped by the harsh demands of a free-living lifestyle.</title>
        <authorList>
            <person name="Srinivasan J."/>
            <person name="Dillman A.R."/>
            <person name="Macchietto M.G."/>
            <person name="Heikkinen L."/>
            <person name="Lakso M."/>
            <person name="Fracchia K.M."/>
            <person name="Antoshechkin I."/>
            <person name="Mortazavi A."/>
            <person name="Wong G."/>
            <person name="Sternberg P.W."/>
        </authorList>
    </citation>
    <scope>NUCLEOTIDE SEQUENCE [LARGE SCALE GENOMIC DNA]</scope>
    <source>
        <strain evidence="2">MT8872</strain>
    </source>
</reference>
<keyword evidence="1" id="KW-0472">Membrane</keyword>
<dbReference type="Pfam" id="PF10326">
    <property type="entry name" value="7TM_GPCR_Str"/>
    <property type="match status" value="1"/>
</dbReference>
<sequence>MRKYRRILFQNCVLEIFYAVTSGISQTEAETYNGIIVNVVMGVPNATRNQANIITAVWMFSLYALILFVPTPFVYRYLVIVQRVVVTWKVYIIIVIPPTLNVLLLSIGNYYAMSTTPACSEEVITLMKAYHDGINFACQPHNPMRNYYTNSELSCLSKSSQRSFNVFIRVDSSKTSVENYDFTSNVINHN</sequence>
<name>A0A7E4VNG8_PANRE</name>
<feature type="transmembrane region" description="Helical" evidence="1">
    <location>
        <begin position="90"/>
        <end position="112"/>
    </location>
</feature>
<keyword evidence="2" id="KW-1185">Reference proteome</keyword>
<keyword evidence="1" id="KW-0812">Transmembrane</keyword>
<dbReference type="WBParaSite" id="Pan_g23073.t1">
    <property type="protein sequence ID" value="Pan_g23073.t1"/>
    <property type="gene ID" value="Pan_g23073"/>
</dbReference>
<proteinExistence type="predicted"/>
<feature type="transmembrane region" description="Helical" evidence="1">
    <location>
        <begin position="57"/>
        <end position="78"/>
    </location>
</feature>
<evidence type="ECO:0000313" key="3">
    <source>
        <dbReference type="WBParaSite" id="Pan_g23073.t1"/>
    </source>
</evidence>
<keyword evidence="1" id="KW-1133">Transmembrane helix</keyword>
<evidence type="ECO:0000313" key="2">
    <source>
        <dbReference type="Proteomes" id="UP000492821"/>
    </source>
</evidence>
<organism evidence="2 3">
    <name type="scientific">Panagrellus redivivus</name>
    <name type="common">Microworm</name>
    <dbReference type="NCBI Taxonomy" id="6233"/>
    <lineage>
        <taxon>Eukaryota</taxon>
        <taxon>Metazoa</taxon>
        <taxon>Ecdysozoa</taxon>
        <taxon>Nematoda</taxon>
        <taxon>Chromadorea</taxon>
        <taxon>Rhabditida</taxon>
        <taxon>Tylenchina</taxon>
        <taxon>Panagrolaimomorpha</taxon>
        <taxon>Panagrolaimoidea</taxon>
        <taxon>Panagrolaimidae</taxon>
        <taxon>Panagrellus</taxon>
    </lineage>
</organism>
<reference evidence="3" key="2">
    <citation type="submission" date="2020-10" db="UniProtKB">
        <authorList>
            <consortium name="WormBaseParasite"/>
        </authorList>
    </citation>
    <scope>IDENTIFICATION</scope>
</reference>
<protein>
    <submittedName>
        <fullName evidence="3">G_PROTEIN_RECEP_F1_2 domain-containing protein</fullName>
    </submittedName>
</protein>
<evidence type="ECO:0000256" key="1">
    <source>
        <dbReference type="SAM" id="Phobius"/>
    </source>
</evidence>
<accession>A0A7E4VNG8</accession>
<dbReference type="AlphaFoldDB" id="A0A7E4VNG8"/>
<dbReference type="InterPro" id="IPR019428">
    <property type="entry name" value="7TM_GPCR_serpentine_rcpt_Str"/>
</dbReference>
<dbReference type="Proteomes" id="UP000492821">
    <property type="component" value="Unassembled WGS sequence"/>
</dbReference>